<gene>
    <name evidence="1" type="ORF">BDP27DRAFT_89345</name>
</gene>
<reference evidence="1" key="1">
    <citation type="submission" date="2020-11" db="EMBL/GenBank/DDBJ databases">
        <authorList>
            <consortium name="DOE Joint Genome Institute"/>
            <person name="Ahrendt S."/>
            <person name="Riley R."/>
            <person name="Andreopoulos W."/>
            <person name="Labutti K."/>
            <person name="Pangilinan J."/>
            <person name="Ruiz-Duenas F.J."/>
            <person name="Barrasa J.M."/>
            <person name="Sanchez-Garcia M."/>
            <person name="Camarero S."/>
            <person name="Miyauchi S."/>
            <person name="Serrano A."/>
            <person name="Linde D."/>
            <person name="Babiker R."/>
            <person name="Drula E."/>
            <person name="Ayuso-Fernandez I."/>
            <person name="Pacheco R."/>
            <person name="Padilla G."/>
            <person name="Ferreira P."/>
            <person name="Barriuso J."/>
            <person name="Kellner H."/>
            <person name="Castanera R."/>
            <person name="Alfaro M."/>
            <person name="Ramirez L."/>
            <person name="Pisabarro A.G."/>
            <person name="Kuo A."/>
            <person name="Tritt A."/>
            <person name="Lipzen A."/>
            <person name="He G."/>
            <person name="Yan M."/>
            <person name="Ng V."/>
            <person name="Cullen D."/>
            <person name="Martin F."/>
            <person name="Rosso M.-N."/>
            <person name="Henrissat B."/>
            <person name="Hibbett D."/>
            <person name="Martinez A.T."/>
            <person name="Grigoriev I.V."/>
        </authorList>
    </citation>
    <scope>NUCLEOTIDE SEQUENCE</scope>
    <source>
        <strain evidence="1">AH 40177</strain>
    </source>
</reference>
<protein>
    <recommendedName>
        <fullName evidence="3">Cyanovirin-N domain-containing protein</fullName>
    </recommendedName>
</protein>
<dbReference type="InterPro" id="IPR036673">
    <property type="entry name" value="Cyanovirin-N_sf"/>
</dbReference>
<dbReference type="Proteomes" id="UP000772434">
    <property type="component" value="Unassembled WGS sequence"/>
</dbReference>
<sequence length="175" mass="18884">MGRQYRCTHAIAQLWVYKGSFFRLSFSPSTLHSGVHPTMSIKLATTLSLLLPFVYGQSLLEFCSDFTLSGSENFQLNANCETAAGGVEAATLSLIFDCLAYEENANRLVCPFPLPGNVAEDPIEGCENCSITQEAIFTCECFADIGQGTFLSVNLGVDSCVSYSPNSGMTCAELD</sequence>
<name>A0A9P5UC86_9AGAR</name>
<dbReference type="Gene3D" id="2.30.60.10">
    <property type="entry name" value="Cyanovirin-N"/>
    <property type="match status" value="1"/>
</dbReference>
<dbReference type="EMBL" id="JADNRY010000011">
    <property type="protein sequence ID" value="KAF9074895.1"/>
    <property type="molecule type" value="Genomic_DNA"/>
</dbReference>
<comment type="caution">
    <text evidence="1">The sequence shown here is derived from an EMBL/GenBank/DDBJ whole genome shotgun (WGS) entry which is preliminary data.</text>
</comment>
<accession>A0A9P5UC86</accession>
<dbReference type="AlphaFoldDB" id="A0A9P5UC86"/>
<evidence type="ECO:0000313" key="2">
    <source>
        <dbReference type="Proteomes" id="UP000772434"/>
    </source>
</evidence>
<evidence type="ECO:0000313" key="1">
    <source>
        <dbReference type="EMBL" id="KAF9074895.1"/>
    </source>
</evidence>
<proteinExistence type="predicted"/>
<organism evidence="1 2">
    <name type="scientific">Rhodocollybia butyracea</name>
    <dbReference type="NCBI Taxonomy" id="206335"/>
    <lineage>
        <taxon>Eukaryota</taxon>
        <taxon>Fungi</taxon>
        <taxon>Dikarya</taxon>
        <taxon>Basidiomycota</taxon>
        <taxon>Agaricomycotina</taxon>
        <taxon>Agaricomycetes</taxon>
        <taxon>Agaricomycetidae</taxon>
        <taxon>Agaricales</taxon>
        <taxon>Marasmiineae</taxon>
        <taxon>Omphalotaceae</taxon>
        <taxon>Rhodocollybia</taxon>
    </lineage>
</organism>
<keyword evidence="2" id="KW-1185">Reference proteome</keyword>
<evidence type="ECO:0008006" key="3">
    <source>
        <dbReference type="Google" id="ProtNLM"/>
    </source>
</evidence>